<protein>
    <recommendedName>
        <fullName evidence="3">Thioredoxin domain-containing protein</fullName>
    </recommendedName>
</protein>
<dbReference type="AlphaFoldDB" id="A0A2N8KW79"/>
<name>A0A2N8KW79_9BURK</name>
<evidence type="ECO:0008006" key="3">
    <source>
        <dbReference type="Google" id="ProtNLM"/>
    </source>
</evidence>
<keyword evidence="2" id="KW-1185">Reference proteome</keyword>
<dbReference type="Gene3D" id="3.40.30.10">
    <property type="entry name" value="Glutaredoxin"/>
    <property type="match status" value="1"/>
</dbReference>
<dbReference type="Proteomes" id="UP000235916">
    <property type="component" value="Unassembled WGS sequence"/>
</dbReference>
<dbReference type="SUPFAM" id="SSF52833">
    <property type="entry name" value="Thioredoxin-like"/>
    <property type="match status" value="1"/>
</dbReference>
<gene>
    <name evidence="1" type="ORF">C1O66_09435</name>
</gene>
<accession>A0A2N8KW79</accession>
<organism evidence="1 2">
    <name type="scientific">Kinneretia aquatilis</name>
    <dbReference type="NCBI Taxonomy" id="2070761"/>
    <lineage>
        <taxon>Bacteria</taxon>
        <taxon>Pseudomonadati</taxon>
        <taxon>Pseudomonadota</taxon>
        <taxon>Betaproteobacteria</taxon>
        <taxon>Burkholderiales</taxon>
        <taxon>Sphaerotilaceae</taxon>
        <taxon>Roseateles</taxon>
    </lineage>
</organism>
<evidence type="ECO:0000313" key="2">
    <source>
        <dbReference type="Proteomes" id="UP000235916"/>
    </source>
</evidence>
<reference evidence="1 2" key="1">
    <citation type="submission" date="2018-01" db="EMBL/GenBank/DDBJ databases">
        <title>Draft genome sequence of Paucibacter aquatile CR182 isolated from freshwater of the Nakdong River.</title>
        <authorList>
            <person name="Choi A."/>
            <person name="Chung E.J."/>
        </authorList>
    </citation>
    <scope>NUCLEOTIDE SEQUENCE [LARGE SCALE GENOMIC DNA]</scope>
    <source>
        <strain evidence="1 2">CR182</strain>
    </source>
</reference>
<comment type="caution">
    <text evidence="1">The sequence shown here is derived from an EMBL/GenBank/DDBJ whole genome shotgun (WGS) entry which is preliminary data.</text>
</comment>
<sequence length="136" mass="14745">MEAFDSQAWAQLQASLKTPALVVFSSTDCGHCPAVLAQLAAAPERKRQRAPLIAVVMDQAPGEDDSGLLANPHYKRADRVFAFQGQAAALRYSVDPGWRGITPYIALLRPGRPVQWVLGPPQAEDLAAWARSRPGQ</sequence>
<evidence type="ECO:0000313" key="1">
    <source>
        <dbReference type="EMBL" id="PND37724.1"/>
    </source>
</evidence>
<dbReference type="InterPro" id="IPR036249">
    <property type="entry name" value="Thioredoxin-like_sf"/>
</dbReference>
<proteinExistence type="predicted"/>
<dbReference type="EMBL" id="POSP01000003">
    <property type="protein sequence ID" value="PND37724.1"/>
    <property type="molecule type" value="Genomic_DNA"/>
</dbReference>